<evidence type="ECO:0000313" key="2">
    <source>
        <dbReference type="Proteomes" id="UP000238605"/>
    </source>
</evidence>
<evidence type="ECO:0008006" key="3">
    <source>
        <dbReference type="Google" id="ProtNLM"/>
    </source>
</evidence>
<name>A0A2S5SRQ8_9BURK</name>
<proteinExistence type="predicted"/>
<evidence type="ECO:0000313" key="1">
    <source>
        <dbReference type="EMBL" id="PPE65237.1"/>
    </source>
</evidence>
<dbReference type="Proteomes" id="UP000238605">
    <property type="component" value="Unassembled WGS sequence"/>
</dbReference>
<dbReference type="AlphaFoldDB" id="A0A2S5SRQ8"/>
<gene>
    <name evidence="1" type="ORF">C1704_14935</name>
</gene>
<organism evidence="1 2">
    <name type="scientific">Caldimonas caldifontis</name>
    <dbReference type="NCBI Taxonomy" id="1452508"/>
    <lineage>
        <taxon>Bacteria</taxon>
        <taxon>Pseudomonadati</taxon>
        <taxon>Pseudomonadota</taxon>
        <taxon>Betaproteobacteria</taxon>
        <taxon>Burkholderiales</taxon>
        <taxon>Sphaerotilaceae</taxon>
        <taxon>Caldimonas</taxon>
    </lineage>
</organism>
<protein>
    <recommendedName>
        <fullName evidence="3">Phosphoglycerate mutase</fullName>
    </recommendedName>
</protein>
<dbReference type="EMBL" id="PSNX01000015">
    <property type="protein sequence ID" value="PPE65237.1"/>
    <property type="molecule type" value="Genomic_DNA"/>
</dbReference>
<reference evidence="1 2" key="1">
    <citation type="submission" date="2018-02" db="EMBL/GenBank/DDBJ databases">
        <title>Reclassifiation of [Polyangium] brachysporum DSM 7029 as Guopingzhaonella breviflexa gen. nov., sp. nov., a member of the family Comamonadaceae.</title>
        <authorList>
            <person name="Tang B."/>
        </authorList>
    </citation>
    <scope>NUCLEOTIDE SEQUENCE [LARGE SCALE GENOMIC DNA]</scope>
    <source>
        <strain evidence="1 2">BCRC 80649</strain>
    </source>
</reference>
<dbReference type="RefSeq" id="WP_104303541.1">
    <property type="nucleotide sequence ID" value="NZ_PSNX01000015.1"/>
</dbReference>
<comment type="caution">
    <text evidence="1">The sequence shown here is derived from an EMBL/GenBank/DDBJ whole genome shotgun (WGS) entry which is preliminary data.</text>
</comment>
<keyword evidence="2" id="KW-1185">Reference proteome</keyword>
<accession>A0A2S5SRQ8</accession>
<dbReference type="OrthoDB" id="5295974at2"/>
<sequence>MHLLIPHASALSEAARAVVRDLALPHLGRLLARLSPVWRSEGDEYSLSMPHERALALAWGYAGPDGGLPWAAHAAAADGIATDDLCWGLLTPAHWHAGADEVTMLPPESLHLDEAASREALEAVRELFEDEGWLLVYGAPLRWYVAHESLAELPTASVDRVIGRNVDLWMPDHPQARLVRRLQQEVQMLLYTHPLNERREAAGRLSINSFWLSGCGPRQPMQPAPNLQVDDRLREPLMREDWTGWAEAWQALDAGPLREAWERVQAGEDLRLTLCGERHAQAWARTPRAWWQALRSRWSAPAPAAVLDAL</sequence>